<dbReference type="InterPro" id="IPR029071">
    <property type="entry name" value="Ubiquitin-like_domsf"/>
</dbReference>
<dbReference type="GO" id="GO:0016579">
    <property type="term" value="P:protein deubiquitination"/>
    <property type="evidence" value="ECO:0007669"/>
    <property type="project" value="TreeGrafter"/>
</dbReference>
<dbReference type="CDD" id="cd22745">
    <property type="entry name" value="OTU_OTU1"/>
    <property type="match status" value="1"/>
</dbReference>
<evidence type="ECO:0000256" key="6">
    <source>
        <dbReference type="ARBA" id="ARBA00022801"/>
    </source>
</evidence>
<keyword evidence="8" id="KW-0862">Zinc</keyword>
<keyword evidence="3" id="KW-0479">Metal-binding</keyword>
<keyword evidence="7 9" id="KW-0788">Thiol protease</keyword>
<name>A0A9N9RSU1_9DIPT</name>
<dbReference type="Pfam" id="PF02338">
    <property type="entry name" value="OTU"/>
    <property type="match status" value="1"/>
</dbReference>
<dbReference type="InterPro" id="IPR057766">
    <property type="entry name" value="Znf-C2H2_OTU1-like_C"/>
</dbReference>
<dbReference type="PROSITE" id="PS50802">
    <property type="entry name" value="OTU"/>
    <property type="match status" value="1"/>
</dbReference>
<comment type="subcellular location">
    <subcellularLocation>
        <location evidence="9">Cytoplasm</location>
    </subcellularLocation>
</comment>
<keyword evidence="5 9" id="KW-0833">Ubl conjugation pathway</keyword>
<evidence type="ECO:0000256" key="5">
    <source>
        <dbReference type="ARBA" id="ARBA00022786"/>
    </source>
</evidence>
<keyword evidence="4" id="KW-0863">Zinc-finger</keyword>
<dbReference type="GO" id="GO:0030968">
    <property type="term" value="P:endoplasmic reticulum unfolded protein response"/>
    <property type="evidence" value="ECO:0007669"/>
    <property type="project" value="TreeGrafter"/>
</dbReference>
<evidence type="ECO:0000256" key="9">
    <source>
        <dbReference type="RuleBase" id="RU367104"/>
    </source>
</evidence>
<comment type="function">
    <text evidence="9">Hydrolase that can remove conjugated ubiquitin from proteins and may therefore play an important regulatory role at the level of protein turnover by preventing degradation.</text>
</comment>
<dbReference type="Proteomes" id="UP001153620">
    <property type="component" value="Chromosome 2"/>
</dbReference>
<accession>A0A9N9RSU1</accession>
<dbReference type="Gene3D" id="3.90.70.80">
    <property type="match status" value="1"/>
</dbReference>
<dbReference type="InterPro" id="IPR038765">
    <property type="entry name" value="Papain-like_cys_pep_sf"/>
</dbReference>
<reference evidence="12" key="2">
    <citation type="submission" date="2022-10" db="EMBL/GenBank/DDBJ databases">
        <authorList>
            <consortium name="ENA_rothamsted_submissions"/>
            <consortium name="culmorum"/>
            <person name="King R."/>
        </authorList>
    </citation>
    <scope>NUCLEOTIDE SEQUENCE</scope>
</reference>
<dbReference type="EC" id="3.4.19.12" evidence="9"/>
<dbReference type="PANTHER" id="PTHR13312:SF0">
    <property type="entry name" value="UBIQUITIN THIOESTERASE OTU1"/>
    <property type="match status" value="1"/>
</dbReference>
<dbReference type="GO" id="GO:0005829">
    <property type="term" value="C:cytosol"/>
    <property type="evidence" value="ECO:0007669"/>
    <property type="project" value="TreeGrafter"/>
</dbReference>
<evidence type="ECO:0000256" key="2">
    <source>
        <dbReference type="ARBA" id="ARBA00022670"/>
    </source>
</evidence>
<dbReference type="GO" id="GO:0008270">
    <property type="term" value="F:zinc ion binding"/>
    <property type="evidence" value="ECO:0007669"/>
    <property type="project" value="UniProtKB-KW"/>
</dbReference>
<dbReference type="PANTHER" id="PTHR13312">
    <property type="entry name" value="HIV-INDUCED PROTEIN-7-LIKE PROTEASE"/>
    <property type="match status" value="1"/>
</dbReference>
<dbReference type="Pfam" id="PF24560">
    <property type="entry name" value="zf-C2H2_OTU1_C"/>
    <property type="match status" value="1"/>
</dbReference>
<dbReference type="InterPro" id="IPR000626">
    <property type="entry name" value="Ubiquitin-like_dom"/>
</dbReference>
<feature type="domain" description="OTU" evidence="11">
    <location>
        <begin position="121"/>
        <end position="245"/>
    </location>
</feature>
<dbReference type="Pfam" id="PF21403">
    <property type="entry name" value="OTU1_UBXL"/>
    <property type="match status" value="1"/>
</dbReference>
<dbReference type="GO" id="GO:0004843">
    <property type="term" value="F:cysteine-type deubiquitinase activity"/>
    <property type="evidence" value="ECO:0007669"/>
    <property type="project" value="UniProtKB-UniRule"/>
</dbReference>
<evidence type="ECO:0000256" key="4">
    <source>
        <dbReference type="ARBA" id="ARBA00022771"/>
    </source>
</evidence>
<dbReference type="CDD" id="cd17059">
    <property type="entry name" value="Ubl_OTU1"/>
    <property type="match status" value="1"/>
</dbReference>
<evidence type="ECO:0000256" key="8">
    <source>
        <dbReference type="ARBA" id="ARBA00022833"/>
    </source>
</evidence>
<sequence length="319" mass="35474">MGFSLKIKTKNGGQHIISDLNELSKIKEIKDKIHEITQIPHDTIEIRFGFPPKVLVASDDSTLQTSGIKSGETIIVDVKPLTQDEKDAIEKAKRLAEDEILARQLAEAGEASGSSITNGILLKQVVAADNSCLFTSIGFLVSGKVDTTVGTYLRQIIAQAVHNEKETYSDAILGRNNADYVAWIMQESSWGGAIEVSILSAHYGIEFDVVDISNAMINRFGEDKKYPMRGFLLYDGIHYDPLYLESLSGEPQKTLFSVDDEPYVYELAKNLAKEAQSSRQYTDVDKFTLRCIQCDRKLKGQQQATEHAKETGHTDFGEF</sequence>
<dbReference type="GO" id="GO:0005634">
    <property type="term" value="C:nucleus"/>
    <property type="evidence" value="ECO:0007669"/>
    <property type="project" value="TreeGrafter"/>
</dbReference>
<evidence type="ECO:0000256" key="7">
    <source>
        <dbReference type="ARBA" id="ARBA00022807"/>
    </source>
</evidence>
<gene>
    <name evidence="12" type="ORF">CHIRRI_LOCUS7127</name>
</gene>
<dbReference type="InterPro" id="IPR013087">
    <property type="entry name" value="Znf_C2H2_type"/>
</dbReference>
<dbReference type="SUPFAM" id="SSF54236">
    <property type="entry name" value="Ubiquitin-like"/>
    <property type="match status" value="1"/>
</dbReference>
<dbReference type="Gene3D" id="3.10.20.90">
    <property type="entry name" value="Phosphatidylinositol 3-kinase Catalytic Subunit, Chain A, domain 1"/>
    <property type="match status" value="1"/>
</dbReference>
<keyword evidence="13" id="KW-1185">Reference proteome</keyword>
<evidence type="ECO:0000259" key="11">
    <source>
        <dbReference type="PROSITE" id="PS50802"/>
    </source>
</evidence>
<dbReference type="InterPro" id="IPR003323">
    <property type="entry name" value="OTU_dom"/>
</dbReference>
<evidence type="ECO:0000313" key="12">
    <source>
        <dbReference type="EMBL" id="CAG9804234.1"/>
    </source>
</evidence>
<keyword evidence="9" id="KW-0963">Cytoplasm</keyword>
<dbReference type="EMBL" id="OU895878">
    <property type="protein sequence ID" value="CAG9804234.1"/>
    <property type="molecule type" value="Genomic_DNA"/>
</dbReference>
<evidence type="ECO:0000259" key="10">
    <source>
        <dbReference type="PROSITE" id="PS50053"/>
    </source>
</evidence>
<keyword evidence="6 9" id="KW-0378">Hydrolase</keyword>
<dbReference type="GO" id="GO:0036503">
    <property type="term" value="P:ERAD pathway"/>
    <property type="evidence" value="ECO:0007669"/>
    <property type="project" value="TreeGrafter"/>
</dbReference>
<dbReference type="PROSITE" id="PS50053">
    <property type="entry name" value="UBIQUITIN_2"/>
    <property type="match status" value="1"/>
</dbReference>
<evidence type="ECO:0000256" key="1">
    <source>
        <dbReference type="ARBA" id="ARBA00000707"/>
    </source>
</evidence>
<evidence type="ECO:0000256" key="3">
    <source>
        <dbReference type="ARBA" id="ARBA00022723"/>
    </source>
</evidence>
<dbReference type="OrthoDB" id="65596at2759"/>
<dbReference type="InterPro" id="IPR048857">
    <property type="entry name" value="OTU1_Ubl"/>
</dbReference>
<feature type="domain" description="Ubiquitin-like" evidence="10">
    <location>
        <begin position="3"/>
        <end position="79"/>
    </location>
</feature>
<dbReference type="PROSITE" id="PS00028">
    <property type="entry name" value="ZINC_FINGER_C2H2_1"/>
    <property type="match status" value="1"/>
</dbReference>
<dbReference type="AlphaFoldDB" id="A0A9N9RSU1"/>
<evidence type="ECO:0000313" key="13">
    <source>
        <dbReference type="Proteomes" id="UP001153620"/>
    </source>
</evidence>
<organism evidence="12 13">
    <name type="scientific">Chironomus riparius</name>
    <dbReference type="NCBI Taxonomy" id="315576"/>
    <lineage>
        <taxon>Eukaryota</taxon>
        <taxon>Metazoa</taxon>
        <taxon>Ecdysozoa</taxon>
        <taxon>Arthropoda</taxon>
        <taxon>Hexapoda</taxon>
        <taxon>Insecta</taxon>
        <taxon>Pterygota</taxon>
        <taxon>Neoptera</taxon>
        <taxon>Endopterygota</taxon>
        <taxon>Diptera</taxon>
        <taxon>Nematocera</taxon>
        <taxon>Chironomoidea</taxon>
        <taxon>Chironomidae</taxon>
        <taxon>Chironominae</taxon>
        <taxon>Chironomus</taxon>
    </lineage>
</organism>
<proteinExistence type="predicted"/>
<dbReference type="SUPFAM" id="SSF54001">
    <property type="entry name" value="Cysteine proteinases"/>
    <property type="match status" value="1"/>
</dbReference>
<dbReference type="SMART" id="SM00213">
    <property type="entry name" value="UBQ"/>
    <property type="match status" value="1"/>
</dbReference>
<protein>
    <recommendedName>
        <fullName evidence="9">Ubiquitin thioesterase OTU</fullName>
        <ecNumber evidence="9">3.4.19.12</ecNumber>
    </recommendedName>
</protein>
<reference evidence="12" key="1">
    <citation type="submission" date="2022-01" db="EMBL/GenBank/DDBJ databases">
        <authorList>
            <person name="King R."/>
        </authorList>
    </citation>
    <scope>NUCLEOTIDE SEQUENCE</scope>
</reference>
<comment type="catalytic activity">
    <reaction evidence="1 9">
        <text>Thiol-dependent hydrolysis of ester, thioester, amide, peptide and isopeptide bonds formed by the C-terminal Gly of ubiquitin (a 76-residue protein attached to proteins as an intracellular targeting signal).</text>
        <dbReference type="EC" id="3.4.19.12"/>
    </reaction>
</comment>
<keyword evidence="2" id="KW-0645">Protease</keyword>